<dbReference type="InterPro" id="IPR012677">
    <property type="entry name" value="Nucleotide-bd_a/b_plait_sf"/>
</dbReference>
<evidence type="ECO:0000256" key="2">
    <source>
        <dbReference type="ARBA" id="ARBA00022884"/>
    </source>
</evidence>
<dbReference type="Pfam" id="PF00076">
    <property type="entry name" value="RRM_1"/>
    <property type="match status" value="2"/>
</dbReference>
<reference evidence="6 7" key="1">
    <citation type="journal article" date="2024" name="Nat. Commun.">
        <title>Phylogenomics reveals the evolutionary origins of lichenization in chlorophyte algae.</title>
        <authorList>
            <person name="Puginier C."/>
            <person name="Libourel C."/>
            <person name="Otte J."/>
            <person name="Skaloud P."/>
            <person name="Haon M."/>
            <person name="Grisel S."/>
            <person name="Petersen M."/>
            <person name="Berrin J.G."/>
            <person name="Delaux P.M."/>
            <person name="Dal Grande F."/>
            <person name="Keller J."/>
        </authorList>
    </citation>
    <scope>NUCLEOTIDE SEQUENCE [LARGE SCALE GENOMIC DNA]</scope>
    <source>
        <strain evidence="6 7">SAG 2036</strain>
    </source>
</reference>
<proteinExistence type="predicted"/>
<dbReference type="Gene3D" id="3.30.70.330">
    <property type="match status" value="2"/>
</dbReference>
<dbReference type="CDD" id="cd12271">
    <property type="entry name" value="RRM1_PHIP1"/>
    <property type="match status" value="1"/>
</dbReference>
<evidence type="ECO:0000313" key="6">
    <source>
        <dbReference type="EMBL" id="KAK9798166.1"/>
    </source>
</evidence>
<keyword evidence="2 3" id="KW-0694">RNA-binding</keyword>
<dbReference type="InterPro" id="IPR035979">
    <property type="entry name" value="RBD_domain_sf"/>
</dbReference>
<feature type="compositionally biased region" description="Polar residues" evidence="4">
    <location>
        <begin position="181"/>
        <end position="204"/>
    </location>
</feature>
<name>A0AAW1NTH8_9CHLO</name>
<gene>
    <name evidence="6" type="ORF">WJX73_004116</name>
</gene>
<keyword evidence="1" id="KW-0677">Repeat</keyword>
<evidence type="ECO:0000256" key="1">
    <source>
        <dbReference type="ARBA" id="ARBA00022737"/>
    </source>
</evidence>
<feature type="domain" description="RRM" evidence="5">
    <location>
        <begin position="211"/>
        <end position="288"/>
    </location>
</feature>
<protein>
    <recommendedName>
        <fullName evidence="5">RRM domain-containing protein</fullName>
    </recommendedName>
</protein>
<evidence type="ECO:0000256" key="4">
    <source>
        <dbReference type="SAM" id="MobiDB-lite"/>
    </source>
</evidence>
<feature type="compositionally biased region" description="Polar residues" evidence="4">
    <location>
        <begin position="290"/>
        <end position="301"/>
    </location>
</feature>
<organism evidence="6 7">
    <name type="scientific">Symbiochloris irregularis</name>
    <dbReference type="NCBI Taxonomy" id="706552"/>
    <lineage>
        <taxon>Eukaryota</taxon>
        <taxon>Viridiplantae</taxon>
        <taxon>Chlorophyta</taxon>
        <taxon>core chlorophytes</taxon>
        <taxon>Trebouxiophyceae</taxon>
        <taxon>Trebouxiales</taxon>
        <taxon>Trebouxiaceae</taxon>
        <taxon>Symbiochloris</taxon>
    </lineage>
</organism>
<dbReference type="PANTHER" id="PTHR23236">
    <property type="entry name" value="EUKARYOTIC TRANSLATION INITIATION FACTOR 4B/4H"/>
    <property type="match status" value="1"/>
</dbReference>
<dbReference type="InterPro" id="IPR034361">
    <property type="entry name" value="PHIP1_RRM1"/>
</dbReference>
<evidence type="ECO:0000256" key="3">
    <source>
        <dbReference type="PROSITE-ProRule" id="PRU00176"/>
    </source>
</evidence>
<dbReference type="AlphaFoldDB" id="A0AAW1NTH8"/>
<dbReference type="PANTHER" id="PTHR23236:SF119">
    <property type="entry name" value="NUCLEAR RNA-BINDING PROTEIN SART-3"/>
    <property type="match status" value="1"/>
</dbReference>
<feature type="domain" description="RRM" evidence="5">
    <location>
        <begin position="321"/>
        <end position="397"/>
    </location>
</feature>
<dbReference type="PROSITE" id="PS50102">
    <property type="entry name" value="RRM"/>
    <property type="match status" value="2"/>
</dbReference>
<feature type="region of interest" description="Disordered" evidence="4">
    <location>
        <begin position="290"/>
        <end position="310"/>
    </location>
</feature>
<evidence type="ECO:0000259" key="5">
    <source>
        <dbReference type="PROSITE" id="PS50102"/>
    </source>
</evidence>
<evidence type="ECO:0000313" key="7">
    <source>
        <dbReference type="Proteomes" id="UP001465755"/>
    </source>
</evidence>
<feature type="compositionally biased region" description="Low complexity" evidence="4">
    <location>
        <begin position="60"/>
        <end position="74"/>
    </location>
</feature>
<keyword evidence="7" id="KW-1185">Reference proteome</keyword>
<dbReference type="EMBL" id="JALJOQ010000101">
    <property type="protein sequence ID" value="KAK9798166.1"/>
    <property type="molecule type" value="Genomic_DNA"/>
</dbReference>
<feature type="region of interest" description="Disordered" evidence="4">
    <location>
        <begin position="1"/>
        <end position="214"/>
    </location>
</feature>
<comment type="caution">
    <text evidence="6">The sequence shown here is derived from an EMBL/GenBank/DDBJ whole genome shotgun (WGS) entry which is preliminary data.</text>
</comment>
<dbReference type="SUPFAM" id="SSF54928">
    <property type="entry name" value="RNA-binding domain, RBD"/>
    <property type="match status" value="2"/>
</dbReference>
<sequence length="399" mass="43441">MGKLQSPFYGRYETVDPDHPILYPRWHVTSKGDIQADSDDTAADSRKRRREEKAEAKMLDQQGEAQDQDAGTAQNGHDSPRKEKKSKNAKRPAEEPAEQPLAASSGPGNAEEAQQMRQQLGYNDPPTPVQPASFAFGFSVSKDAAAAAAPLSNGTATIAPAEPTEKRQKKQKDQPSKDQQIPNTSGQQANGATPPQEPQEQSSAGGQGVPRRVFVGGMPFSMEEDDVRQFWEECGPIESLDLMRFPDTQRFRGIAFITFCEEEGYQAALQCTGEQVQNQFLRVEPCQSAGTKKSAGSAQPSAPQPVKAMQSQAAPKTAGYNVAYVGNLPFDASVQQLKEAFHGCSVTRVRLHTDRHSGQSKGFAHVHFADEASLDRAIGLDGQDLQGRKMKIGYAQPKK</sequence>
<dbReference type="Proteomes" id="UP001465755">
    <property type="component" value="Unassembled WGS sequence"/>
</dbReference>
<dbReference type="SMART" id="SM00360">
    <property type="entry name" value="RRM"/>
    <property type="match status" value="2"/>
</dbReference>
<dbReference type="GO" id="GO:0003723">
    <property type="term" value="F:RNA binding"/>
    <property type="evidence" value="ECO:0007669"/>
    <property type="project" value="UniProtKB-UniRule"/>
</dbReference>
<dbReference type="InterPro" id="IPR000504">
    <property type="entry name" value="RRM_dom"/>
</dbReference>
<accession>A0AAW1NTH8</accession>
<feature type="compositionally biased region" description="Basic and acidic residues" evidence="4">
    <location>
        <begin position="163"/>
        <end position="176"/>
    </location>
</feature>